<dbReference type="SUPFAM" id="SSF53850">
    <property type="entry name" value="Periplasmic binding protein-like II"/>
    <property type="match status" value="1"/>
</dbReference>
<evidence type="ECO:0000259" key="2">
    <source>
        <dbReference type="Pfam" id="PF00496"/>
    </source>
</evidence>
<evidence type="ECO:0000313" key="4">
    <source>
        <dbReference type="Proteomes" id="UP001366060"/>
    </source>
</evidence>
<dbReference type="InterPro" id="IPR000914">
    <property type="entry name" value="SBP_5_dom"/>
</dbReference>
<accession>A0ABU9H7Q9</accession>
<dbReference type="RefSeq" id="WP_341626658.1">
    <property type="nucleotide sequence ID" value="NZ_JBAKBA010000003.1"/>
</dbReference>
<keyword evidence="4" id="KW-1185">Reference proteome</keyword>
<dbReference type="CDD" id="cd08497">
    <property type="entry name" value="MbnE-like"/>
    <property type="match status" value="1"/>
</dbReference>
<gene>
    <name evidence="3" type="ORF">V6255_02070</name>
</gene>
<reference evidence="3 4" key="1">
    <citation type="submission" date="2024-02" db="EMBL/GenBank/DDBJ databases">
        <title>Bacteria isolated from the canopy kelp, Nereocystis luetkeana.</title>
        <authorList>
            <person name="Pfister C.A."/>
            <person name="Younker I.T."/>
            <person name="Light S.H."/>
        </authorList>
    </citation>
    <scope>NUCLEOTIDE SEQUENCE [LARGE SCALE GENOMIC DNA]</scope>
    <source>
        <strain evidence="3 4">TI.2.07</strain>
    </source>
</reference>
<dbReference type="EMBL" id="JBAKBA010000003">
    <property type="protein sequence ID" value="MEL0657912.1"/>
    <property type="molecule type" value="Genomic_DNA"/>
</dbReference>
<feature type="domain" description="Solute-binding protein family 5" evidence="2">
    <location>
        <begin position="87"/>
        <end position="488"/>
    </location>
</feature>
<organism evidence="3 4">
    <name type="scientific">Psychromonas arctica</name>
    <dbReference type="NCBI Taxonomy" id="168275"/>
    <lineage>
        <taxon>Bacteria</taxon>
        <taxon>Pseudomonadati</taxon>
        <taxon>Pseudomonadota</taxon>
        <taxon>Gammaproteobacteria</taxon>
        <taxon>Alteromonadales</taxon>
        <taxon>Psychromonadaceae</taxon>
        <taxon>Psychromonas</taxon>
    </lineage>
</organism>
<dbReference type="InterPro" id="IPR030678">
    <property type="entry name" value="Peptide/Ni-bd"/>
</dbReference>
<evidence type="ECO:0000256" key="1">
    <source>
        <dbReference type="ARBA" id="ARBA00022729"/>
    </source>
</evidence>
<dbReference type="Gene3D" id="3.10.105.10">
    <property type="entry name" value="Dipeptide-binding Protein, Domain 3"/>
    <property type="match status" value="1"/>
</dbReference>
<dbReference type="Gene3D" id="3.40.190.10">
    <property type="entry name" value="Periplasmic binding protein-like II"/>
    <property type="match status" value="1"/>
</dbReference>
<dbReference type="PANTHER" id="PTHR30290:SF64">
    <property type="entry name" value="ABC TRANSPORTER PERIPLASMIC BINDING PROTEIN"/>
    <property type="match status" value="1"/>
</dbReference>
<evidence type="ECO:0000313" key="3">
    <source>
        <dbReference type="EMBL" id="MEL0657912.1"/>
    </source>
</evidence>
<dbReference type="PANTHER" id="PTHR30290">
    <property type="entry name" value="PERIPLASMIC BINDING COMPONENT OF ABC TRANSPORTER"/>
    <property type="match status" value="1"/>
</dbReference>
<dbReference type="Pfam" id="PF00496">
    <property type="entry name" value="SBP_bac_5"/>
    <property type="match status" value="1"/>
</dbReference>
<proteinExistence type="predicted"/>
<sequence length="590" mass="67420">MPISFFANSESWRDAISMYGDLKYKNNFKYFEYANPDAPKGGAFKQASIGSFDSLNPFIVKGNAATGITRIYDTLLEQSTDEPFSLYALIAEKVKVADDYSAVSFLINPDAKFHDGVAITADDVKFSFDLLVDEGAPHFRSYYSGVEEVTVDSLLKVTFHFKEIGNRELPLIIGQIPILPKHFWKGKEFAKSGLVVPLGSGPYQVKSFDAGKQIIYERVADYWAKDLGVNKGRHNFDQIIIDYYRDDAVAFEAFKSGAFDYRFESSSKRWSTGYVGDQFKTNDIILETIADKNPQGMQGFWFNLRRDKFKDPKVREAISLLFDFEWANKTLFYGAYTRIDSFYSGSELSTEANISEAEKEILLPYKDRLPASVFKPIESNKTSGNGNVREQMRQAVTLLSEAGYELKDSKMQNKQGEQLNFEFLLYSKDFERVIHPFRRNLQRIGIKTDIRLVDVSQFINRLNNFEFDMLSLRKGQSISPGNEQASFWGCDTANQVGTSNWAGICSPVIDELTKQLITASTREQLVNVTKALDRVLLSEHIVIPQWYLPAYRIAYWDKFSRPKVSPYYDIGLDTWWSKQPEKSVTEQESQ</sequence>
<dbReference type="PIRSF" id="PIRSF002741">
    <property type="entry name" value="MppA"/>
    <property type="match status" value="1"/>
</dbReference>
<dbReference type="InterPro" id="IPR039424">
    <property type="entry name" value="SBP_5"/>
</dbReference>
<comment type="caution">
    <text evidence="3">The sequence shown here is derived from an EMBL/GenBank/DDBJ whole genome shotgun (WGS) entry which is preliminary data.</text>
</comment>
<keyword evidence="1" id="KW-0732">Signal</keyword>
<dbReference type="Proteomes" id="UP001366060">
    <property type="component" value="Unassembled WGS sequence"/>
</dbReference>
<protein>
    <submittedName>
        <fullName evidence="3">Extracellular solute-binding protein</fullName>
    </submittedName>
</protein>
<name>A0ABU9H7Q9_9GAMM</name>